<keyword evidence="2" id="KW-0812">Transmembrane</keyword>
<protein>
    <submittedName>
        <fullName evidence="3">Uncharacterized protein</fullName>
    </submittedName>
</protein>
<evidence type="ECO:0000256" key="1">
    <source>
        <dbReference type="SAM" id="MobiDB-lite"/>
    </source>
</evidence>
<dbReference type="RefSeq" id="WP_256618137.1">
    <property type="nucleotide sequence ID" value="NZ_JANIBC010000001.1"/>
</dbReference>
<dbReference type="Proteomes" id="UP001142610">
    <property type="component" value="Unassembled WGS sequence"/>
</dbReference>
<proteinExistence type="predicted"/>
<accession>A0A9X2L794</accession>
<gene>
    <name evidence="3" type="ORF">NOG11_02935</name>
</gene>
<keyword evidence="4" id="KW-1185">Reference proteome</keyword>
<feature type="transmembrane region" description="Helical" evidence="2">
    <location>
        <begin position="7"/>
        <end position="31"/>
    </location>
</feature>
<dbReference type="EMBL" id="JANIBC010000001">
    <property type="protein sequence ID" value="MCQ8184332.1"/>
    <property type="molecule type" value="Genomic_DNA"/>
</dbReference>
<evidence type="ECO:0000313" key="3">
    <source>
        <dbReference type="EMBL" id="MCQ8184332.1"/>
    </source>
</evidence>
<organism evidence="3 4">
    <name type="scientific">Parvularcula maris</name>
    <dbReference type="NCBI Taxonomy" id="2965077"/>
    <lineage>
        <taxon>Bacteria</taxon>
        <taxon>Pseudomonadati</taxon>
        <taxon>Pseudomonadota</taxon>
        <taxon>Alphaproteobacteria</taxon>
        <taxon>Parvularculales</taxon>
        <taxon>Parvularculaceae</taxon>
        <taxon>Parvularcula</taxon>
    </lineage>
</organism>
<evidence type="ECO:0000313" key="4">
    <source>
        <dbReference type="Proteomes" id="UP001142610"/>
    </source>
</evidence>
<feature type="compositionally biased region" description="Basic and acidic residues" evidence="1">
    <location>
        <begin position="325"/>
        <end position="340"/>
    </location>
</feature>
<keyword evidence="2" id="KW-0472">Membrane</keyword>
<reference evidence="3" key="1">
    <citation type="submission" date="2022-07" db="EMBL/GenBank/DDBJ databases">
        <title>Parvularcula maris sp. nov., an algicidal bacterium isolated from seawater.</title>
        <authorList>
            <person name="Li F."/>
        </authorList>
    </citation>
    <scope>NUCLEOTIDE SEQUENCE</scope>
    <source>
        <strain evidence="3">BGMRC 0090</strain>
    </source>
</reference>
<dbReference type="AlphaFoldDB" id="A0A9X2L794"/>
<name>A0A9X2L794_9PROT</name>
<feature type="transmembrane region" description="Helical" evidence="2">
    <location>
        <begin position="81"/>
        <end position="101"/>
    </location>
</feature>
<evidence type="ECO:0000256" key="2">
    <source>
        <dbReference type="SAM" id="Phobius"/>
    </source>
</evidence>
<sequence>MGTAGNILRGLVLAVLIGIAALLVGAGVALFGCASGCGFAEPGASFVRSELGLFGGVEMAFVLGGFLLLGLLITLVPRDPVAVFAALFAIGLAAVSFFYFLPAGEPAEPTEVVVTDPVLPPRPEDTGLIADPVLPERCRDGQFLEGGVCTSCTVERVVTAEPKLRFRSVDTGANWVYAERRLVEAGSGEESVNSYIERLAERSSFCSAEALLVYGSASSDGMRPLNEERARARAANLAEAVRRACTGRSSGLTIYALSLGQSEAPSDVPEDRPVSISVIENLSGEELSSELVLEELEHAVAEGQNPAAILSRRDRFPQPWTGPRGTRDAFDAVPRPERRVRTLVPGAPPSCRTSDGGLDDGTSLRQVPGSRR</sequence>
<feature type="transmembrane region" description="Helical" evidence="2">
    <location>
        <begin position="51"/>
        <end position="74"/>
    </location>
</feature>
<comment type="caution">
    <text evidence="3">The sequence shown here is derived from an EMBL/GenBank/DDBJ whole genome shotgun (WGS) entry which is preliminary data.</text>
</comment>
<feature type="region of interest" description="Disordered" evidence="1">
    <location>
        <begin position="315"/>
        <end position="372"/>
    </location>
</feature>
<keyword evidence="2" id="KW-1133">Transmembrane helix</keyword>